<dbReference type="RefSeq" id="XP_038057347.1">
    <property type="nucleotide sequence ID" value="XM_038201419.1"/>
</dbReference>
<dbReference type="InterPro" id="IPR047153">
    <property type="entry name" value="TRIM45/56/19-like"/>
</dbReference>
<dbReference type="Pfam" id="PF06701">
    <property type="entry name" value="MIB_HERC2"/>
    <property type="match status" value="1"/>
</dbReference>
<dbReference type="EnsemblMetazoa" id="XM_038201419.1">
    <property type="protein sequence ID" value="XP_038057347.1"/>
    <property type="gene ID" value="LOC119728955"/>
</dbReference>
<dbReference type="OrthoDB" id="342730at2759"/>
<name>A0A914A0J1_PATMI</name>
<evidence type="ECO:0000256" key="4">
    <source>
        <dbReference type="PROSITE-ProRule" id="PRU00024"/>
    </source>
</evidence>
<dbReference type="AlphaFoldDB" id="A0A914A0J1"/>
<dbReference type="GO" id="GO:0016567">
    <property type="term" value="P:protein ubiquitination"/>
    <property type="evidence" value="ECO:0007669"/>
    <property type="project" value="InterPro"/>
</dbReference>
<accession>A0A914A0J1</accession>
<sequence>MAGLSAETVLEKISQGHLECPICCDRFNQPKILNCLHSFCEDCLEKMVAGHPGKTEIMCPVCRQQTVLPEKGIAGILNNFSLLALVDEVTQQEELVKGQQSKIICEECEEQEEATSRCLECREYLCETCHSAHKRSKRTKNHETASIDDLRSGKATFESRLRTEVPICQKHTFQELIFYCKTCACLICSACTALDHRAPDHEVCDIADVVTPCKEKVTKLVEQAEGCLTGFKAEKAKAQKAYTKHKNLTAGKLDIITEKAELVIARIRCNEYLLKDKVVQVCSKQDQNFEDTLARHEENIKETSNAVERVKTVMEQLNKFDLLKLQQSLCKNLEDATKRTAPPPVWELMQEDFKQSDNFNPAELDILFGEKPLSVPEQVKAMKVGIKVVRGPDWEWGNQDGYPPGEGEISQELNANGWVKVRWAHHRTMHMNYRMGAEGKYDLQLAMQKDFGL</sequence>
<dbReference type="PROSITE" id="PS50119">
    <property type="entry name" value="ZF_BBOX"/>
    <property type="match status" value="2"/>
</dbReference>
<evidence type="ECO:0000259" key="6">
    <source>
        <dbReference type="PROSITE" id="PS50089"/>
    </source>
</evidence>
<evidence type="ECO:0000259" key="8">
    <source>
        <dbReference type="PROSITE" id="PS51416"/>
    </source>
</evidence>
<protein>
    <submittedName>
        <fullName evidence="9">Uncharacterized protein</fullName>
    </submittedName>
</protein>
<evidence type="ECO:0000256" key="1">
    <source>
        <dbReference type="ARBA" id="ARBA00022723"/>
    </source>
</evidence>
<dbReference type="Proteomes" id="UP000887568">
    <property type="component" value="Unplaced"/>
</dbReference>
<dbReference type="InterPro" id="IPR018957">
    <property type="entry name" value="Znf_C3HC4_RING-type"/>
</dbReference>
<feature type="domain" description="B box-type" evidence="7">
    <location>
        <begin position="163"/>
        <end position="206"/>
    </location>
</feature>
<keyword evidence="1" id="KW-0479">Metal-binding</keyword>
<dbReference type="OMA" id="SRCLECR"/>
<dbReference type="InterPro" id="IPR001841">
    <property type="entry name" value="Znf_RING"/>
</dbReference>
<evidence type="ECO:0000256" key="2">
    <source>
        <dbReference type="ARBA" id="ARBA00022771"/>
    </source>
</evidence>
<organism evidence="9 10">
    <name type="scientific">Patiria miniata</name>
    <name type="common">Bat star</name>
    <name type="synonym">Asterina miniata</name>
    <dbReference type="NCBI Taxonomy" id="46514"/>
    <lineage>
        <taxon>Eukaryota</taxon>
        <taxon>Metazoa</taxon>
        <taxon>Echinodermata</taxon>
        <taxon>Eleutherozoa</taxon>
        <taxon>Asterozoa</taxon>
        <taxon>Asteroidea</taxon>
        <taxon>Valvatacea</taxon>
        <taxon>Valvatida</taxon>
        <taxon>Asterinidae</taxon>
        <taxon>Patiria</taxon>
    </lineage>
</organism>
<dbReference type="SMART" id="SM00336">
    <property type="entry name" value="BBOX"/>
    <property type="match status" value="2"/>
</dbReference>
<dbReference type="SUPFAM" id="SSF57845">
    <property type="entry name" value="B-box zinc-binding domain"/>
    <property type="match status" value="1"/>
</dbReference>
<evidence type="ECO:0000256" key="3">
    <source>
        <dbReference type="ARBA" id="ARBA00022833"/>
    </source>
</evidence>
<dbReference type="SUPFAM" id="SSF57850">
    <property type="entry name" value="RING/U-box"/>
    <property type="match status" value="1"/>
</dbReference>
<dbReference type="InterPro" id="IPR037252">
    <property type="entry name" value="Mib_Herc2_sf"/>
</dbReference>
<keyword evidence="10" id="KW-1185">Reference proteome</keyword>
<dbReference type="GO" id="GO:0008270">
    <property type="term" value="F:zinc ion binding"/>
    <property type="evidence" value="ECO:0007669"/>
    <property type="project" value="UniProtKB-KW"/>
</dbReference>
<dbReference type="PROSITE" id="PS00518">
    <property type="entry name" value="ZF_RING_1"/>
    <property type="match status" value="1"/>
</dbReference>
<dbReference type="InterPro" id="IPR000315">
    <property type="entry name" value="Znf_B-box"/>
</dbReference>
<dbReference type="GO" id="GO:0061630">
    <property type="term" value="F:ubiquitin protein ligase activity"/>
    <property type="evidence" value="ECO:0007669"/>
    <property type="project" value="TreeGrafter"/>
</dbReference>
<feature type="coiled-coil region" evidence="5">
    <location>
        <begin position="286"/>
        <end position="313"/>
    </location>
</feature>
<dbReference type="Gene3D" id="3.30.160.60">
    <property type="entry name" value="Classic Zinc Finger"/>
    <property type="match status" value="1"/>
</dbReference>
<dbReference type="PROSITE" id="PS51416">
    <property type="entry name" value="MIB_HERC2"/>
    <property type="match status" value="1"/>
</dbReference>
<dbReference type="GO" id="GO:0005654">
    <property type="term" value="C:nucleoplasm"/>
    <property type="evidence" value="ECO:0007669"/>
    <property type="project" value="TreeGrafter"/>
</dbReference>
<dbReference type="Gene3D" id="3.30.40.10">
    <property type="entry name" value="Zinc/RING finger domain, C3HC4 (zinc finger)"/>
    <property type="match status" value="1"/>
</dbReference>
<evidence type="ECO:0000313" key="10">
    <source>
        <dbReference type="Proteomes" id="UP000887568"/>
    </source>
</evidence>
<feature type="domain" description="B box-type" evidence="7">
    <location>
        <begin position="100"/>
        <end position="147"/>
    </location>
</feature>
<dbReference type="PANTHER" id="PTHR25462:SF296">
    <property type="entry name" value="MEIOTIC P26, ISOFORM F"/>
    <property type="match status" value="1"/>
</dbReference>
<dbReference type="PROSITE" id="PS50089">
    <property type="entry name" value="ZF_RING_2"/>
    <property type="match status" value="1"/>
</dbReference>
<dbReference type="Pfam" id="PF00097">
    <property type="entry name" value="zf-C3HC4"/>
    <property type="match status" value="1"/>
</dbReference>
<dbReference type="PANTHER" id="PTHR25462">
    <property type="entry name" value="BONUS, ISOFORM C-RELATED"/>
    <property type="match status" value="1"/>
</dbReference>
<dbReference type="GeneID" id="119728955"/>
<keyword evidence="5" id="KW-0175">Coiled coil</keyword>
<evidence type="ECO:0000256" key="5">
    <source>
        <dbReference type="SAM" id="Coils"/>
    </source>
</evidence>
<dbReference type="InterPro" id="IPR010606">
    <property type="entry name" value="Mib_Herc2"/>
</dbReference>
<reference evidence="9" key="1">
    <citation type="submission" date="2022-11" db="UniProtKB">
        <authorList>
            <consortium name="EnsemblMetazoa"/>
        </authorList>
    </citation>
    <scope>IDENTIFICATION</scope>
</reference>
<dbReference type="SUPFAM" id="SSF159034">
    <property type="entry name" value="Mib/herc2 domain-like"/>
    <property type="match status" value="1"/>
</dbReference>
<feature type="domain" description="RING-type" evidence="6">
    <location>
        <begin position="20"/>
        <end position="63"/>
    </location>
</feature>
<keyword evidence="2 4" id="KW-0863">Zinc-finger</keyword>
<feature type="domain" description="MIB/HERC2" evidence="8">
    <location>
        <begin position="374"/>
        <end position="449"/>
    </location>
</feature>
<evidence type="ECO:0000313" key="9">
    <source>
        <dbReference type="EnsemblMetazoa" id="XP_038057347.1"/>
    </source>
</evidence>
<evidence type="ECO:0000259" key="7">
    <source>
        <dbReference type="PROSITE" id="PS50119"/>
    </source>
</evidence>
<keyword evidence="3" id="KW-0862">Zinc</keyword>
<dbReference type="Gene3D" id="4.10.830.40">
    <property type="match status" value="1"/>
</dbReference>
<dbReference type="Gene3D" id="2.30.30.40">
    <property type="entry name" value="SH3 Domains"/>
    <property type="match status" value="1"/>
</dbReference>
<dbReference type="InterPro" id="IPR017907">
    <property type="entry name" value="Znf_RING_CS"/>
</dbReference>
<dbReference type="InterPro" id="IPR013083">
    <property type="entry name" value="Znf_RING/FYVE/PHD"/>
</dbReference>
<dbReference type="Pfam" id="PF00643">
    <property type="entry name" value="zf-B_box"/>
    <property type="match status" value="2"/>
</dbReference>
<proteinExistence type="predicted"/>
<dbReference type="SMART" id="SM00184">
    <property type="entry name" value="RING"/>
    <property type="match status" value="1"/>
</dbReference>